<dbReference type="GO" id="GO:0004523">
    <property type="term" value="F:RNA-DNA hybrid ribonuclease activity"/>
    <property type="evidence" value="ECO:0007669"/>
    <property type="project" value="InterPro"/>
</dbReference>
<dbReference type="Pfam" id="PF01351">
    <property type="entry name" value="RNase_HII"/>
    <property type="match status" value="1"/>
</dbReference>
<reference evidence="2" key="1">
    <citation type="submission" date="2018-05" db="EMBL/GenBank/DDBJ databases">
        <authorList>
            <person name="Lanie J.A."/>
            <person name="Ng W.-L."/>
            <person name="Kazmierczak K.M."/>
            <person name="Andrzejewski T.M."/>
            <person name="Davidsen T.M."/>
            <person name="Wayne K.J."/>
            <person name="Tettelin H."/>
            <person name="Glass J.I."/>
            <person name="Rusch D."/>
            <person name="Podicherti R."/>
            <person name="Tsui H.-C.T."/>
            <person name="Winkler M.E."/>
        </authorList>
    </citation>
    <scope>NUCLEOTIDE SEQUENCE</scope>
</reference>
<dbReference type="CDD" id="cd06590">
    <property type="entry name" value="RNase_HII_bacteria_HIII_like"/>
    <property type="match status" value="1"/>
</dbReference>
<feature type="domain" description="RNase H type-2" evidence="1">
    <location>
        <begin position="1"/>
        <end position="195"/>
    </location>
</feature>
<dbReference type="PROSITE" id="PS51975">
    <property type="entry name" value="RNASE_H_2"/>
    <property type="match status" value="1"/>
</dbReference>
<dbReference type="AlphaFoldDB" id="A0A382VEU8"/>
<dbReference type="EMBL" id="UINC01151427">
    <property type="protein sequence ID" value="SVD45029.1"/>
    <property type="molecule type" value="Genomic_DNA"/>
</dbReference>
<evidence type="ECO:0000259" key="1">
    <source>
        <dbReference type="PROSITE" id="PS51975"/>
    </source>
</evidence>
<evidence type="ECO:0000313" key="2">
    <source>
        <dbReference type="EMBL" id="SVD45029.1"/>
    </source>
</evidence>
<dbReference type="GO" id="GO:0003676">
    <property type="term" value="F:nucleic acid binding"/>
    <property type="evidence" value="ECO:0007669"/>
    <property type="project" value="InterPro"/>
</dbReference>
<protein>
    <recommendedName>
        <fullName evidence="1">RNase H type-2 domain-containing protein</fullName>
    </recommendedName>
</protein>
<dbReference type="Gene3D" id="3.30.420.10">
    <property type="entry name" value="Ribonuclease H-like superfamily/Ribonuclease H"/>
    <property type="match status" value="1"/>
</dbReference>
<feature type="non-terminal residue" evidence="2">
    <location>
        <position position="1"/>
    </location>
</feature>
<dbReference type="SUPFAM" id="SSF53098">
    <property type="entry name" value="Ribonuclease H-like"/>
    <property type="match status" value="1"/>
</dbReference>
<dbReference type="InterPro" id="IPR012337">
    <property type="entry name" value="RNaseH-like_sf"/>
</dbReference>
<gene>
    <name evidence="2" type="ORF">METZ01_LOCUS397883</name>
</gene>
<dbReference type="InterPro" id="IPR024567">
    <property type="entry name" value="RNase_HII/HIII_dom"/>
</dbReference>
<sequence>ESVVRHWQEKGIKDSKRVTSDKRIGELAKIIRSTPGCIWTVVPVGPETYNRMHKKMRTVNQMLAWGHARVIENLLERGAEMDPPPERAISDQFARSKSTVANALMELGRGLELVQRHKAEEDLAVAGASILARDVFVQKMAELSEKVGKTLPKGGGAPVDVAAKELVGEQGEAVLEEVAKVHFRNAARALGLPEPPR</sequence>
<name>A0A382VEU8_9ZZZZ</name>
<accession>A0A382VEU8</accession>
<dbReference type="InterPro" id="IPR036397">
    <property type="entry name" value="RNaseH_sf"/>
</dbReference>
<organism evidence="2">
    <name type="scientific">marine metagenome</name>
    <dbReference type="NCBI Taxonomy" id="408172"/>
    <lineage>
        <taxon>unclassified sequences</taxon>
        <taxon>metagenomes</taxon>
        <taxon>ecological metagenomes</taxon>
    </lineage>
</organism>
<proteinExistence type="predicted"/>